<dbReference type="EMBL" id="CP033893">
    <property type="protein sequence ID" value="QDL35594.1"/>
    <property type="molecule type" value="Genomic_DNA"/>
</dbReference>
<evidence type="ECO:0000259" key="7">
    <source>
        <dbReference type="Pfam" id="PF11846"/>
    </source>
</evidence>
<evidence type="ECO:0000256" key="2">
    <source>
        <dbReference type="ARBA" id="ARBA00022692"/>
    </source>
</evidence>
<protein>
    <submittedName>
        <fullName evidence="8">O-antigen polymerase</fullName>
    </submittedName>
</protein>
<feature type="transmembrane region" description="Helical" evidence="5">
    <location>
        <begin position="308"/>
        <end position="334"/>
    </location>
</feature>
<feature type="transmembrane region" description="Helical" evidence="5">
    <location>
        <begin position="41"/>
        <end position="60"/>
    </location>
</feature>
<comment type="subcellular location">
    <subcellularLocation>
        <location evidence="1">Membrane</location>
        <topology evidence="1">Multi-pass membrane protein</topology>
    </subcellularLocation>
</comment>
<dbReference type="InterPro" id="IPR021797">
    <property type="entry name" value="Wzy_C_2"/>
</dbReference>
<dbReference type="PANTHER" id="PTHR37422">
    <property type="entry name" value="TEICHURONIC ACID BIOSYNTHESIS PROTEIN TUAE"/>
    <property type="match status" value="1"/>
</dbReference>
<dbReference type="Pfam" id="PF11846">
    <property type="entry name" value="Wzy_C_2"/>
    <property type="match status" value="1"/>
</dbReference>
<evidence type="ECO:0000256" key="3">
    <source>
        <dbReference type="ARBA" id="ARBA00022989"/>
    </source>
</evidence>
<evidence type="ECO:0000256" key="4">
    <source>
        <dbReference type="ARBA" id="ARBA00023136"/>
    </source>
</evidence>
<feature type="transmembrane region" description="Helical" evidence="5">
    <location>
        <begin position="96"/>
        <end position="117"/>
    </location>
</feature>
<keyword evidence="4 5" id="KW-0472">Membrane</keyword>
<sequence>MGGVGLNLPVNTLVYAASASLILLIWLRMVRRRSITITSTFRYFFLGGIMLSIPLLFTRPEWLPAAAWRMAAFFAGLVLYFSWLQLPLNRHYRRTLYVLLLLLVVQQAGMALLQLFAPEWSGMPPGGRRVSGVFQQPNVLGSFIATGLGLTLMLYLLPRKMLAVSGYGRYHRLALALLLVLLPALLIWIQSRAAWLGSGLMALGFCLSFWRHQPLFCAKAVGLMSVGLLLGIIVMQWQHSEMLRYISHESSNHARLSMLMDTLAMIIRQPLSGWGYGGFEFSFQHFRINQSPPTAVLEIARHPHNEILLWWVEGGLLALMSMAMIAVAGGLLLIRAMYNDRQAWRAGRSGAGEATALCWVLVPILIHSQLEYPFHISAAHWVLFLLLLATLDGLTKKRIACRRVGSGILVKGGMLVMAVMIISVMIAAFRGGIELTAVERNGMRDIEPLKQMSPLSAWVHDERREFDLQINALMSYNQTNDELLLVEHATWARAYLLRRIDVNVYASLITILRHQRRMVLAERYRLEAAMLFPADRRFSDEPWYQQQ</sequence>
<gene>
    <name evidence="8" type="ORF">EGO53_27575</name>
</gene>
<feature type="transmembrane region" description="Helical" evidence="5">
    <location>
        <begin position="66"/>
        <end position="84"/>
    </location>
</feature>
<dbReference type="GO" id="GO:0016020">
    <property type="term" value="C:membrane"/>
    <property type="evidence" value="ECO:0007669"/>
    <property type="project" value="UniProtKB-SubCell"/>
</dbReference>
<dbReference type="AlphaFoldDB" id="A0A515D5A8"/>
<feature type="domain" description="O-antigen ligase-related" evidence="6">
    <location>
        <begin position="178"/>
        <end position="321"/>
    </location>
</feature>
<name>A0A515D5A8_SERLI</name>
<feature type="transmembrane region" description="Helical" evidence="5">
    <location>
        <begin position="12"/>
        <end position="29"/>
    </location>
</feature>
<keyword evidence="3 5" id="KW-1133">Transmembrane helix</keyword>
<feature type="transmembrane region" description="Helical" evidence="5">
    <location>
        <begin position="412"/>
        <end position="433"/>
    </location>
</feature>
<dbReference type="InterPro" id="IPR007016">
    <property type="entry name" value="O-antigen_ligase-rel_domated"/>
</dbReference>
<organism evidence="8 9">
    <name type="scientific">Serratia liquefaciens</name>
    <dbReference type="NCBI Taxonomy" id="614"/>
    <lineage>
        <taxon>Bacteria</taxon>
        <taxon>Pseudomonadati</taxon>
        <taxon>Pseudomonadota</taxon>
        <taxon>Gammaproteobacteria</taxon>
        <taxon>Enterobacterales</taxon>
        <taxon>Yersiniaceae</taxon>
        <taxon>Serratia</taxon>
    </lineage>
</organism>
<feature type="transmembrane region" description="Helical" evidence="5">
    <location>
        <begin position="217"/>
        <end position="237"/>
    </location>
</feature>
<dbReference type="Pfam" id="PF04932">
    <property type="entry name" value="Wzy_C"/>
    <property type="match status" value="1"/>
</dbReference>
<evidence type="ECO:0000259" key="6">
    <source>
        <dbReference type="Pfam" id="PF04932"/>
    </source>
</evidence>
<feature type="transmembrane region" description="Helical" evidence="5">
    <location>
        <begin position="372"/>
        <end position="391"/>
    </location>
</feature>
<feature type="transmembrane region" description="Helical" evidence="5">
    <location>
        <begin position="170"/>
        <end position="188"/>
    </location>
</feature>
<proteinExistence type="predicted"/>
<keyword evidence="2 5" id="KW-0812">Transmembrane</keyword>
<dbReference type="PANTHER" id="PTHR37422:SF21">
    <property type="entry name" value="EXOQ-LIKE PROTEIN"/>
    <property type="match status" value="1"/>
</dbReference>
<accession>A0A515D5A8</accession>
<feature type="domain" description="Virulence factor membrane-bound polymerase C-terminal" evidence="7">
    <location>
        <begin position="357"/>
        <end position="538"/>
    </location>
</feature>
<evidence type="ECO:0000256" key="5">
    <source>
        <dbReference type="SAM" id="Phobius"/>
    </source>
</evidence>
<dbReference type="Proteomes" id="UP000317572">
    <property type="component" value="Chromosome"/>
</dbReference>
<feature type="transmembrane region" description="Helical" evidence="5">
    <location>
        <begin position="194"/>
        <end position="210"/>
    </location>
</feature>
<feature type="transmembrane region" description="Helical" evidence="5">
    <location>
        <begin position="346"/>
        <end position="366"/>
    </location>
</feature>
<evidence type="ECO:0000313" key="8">
    <source>
        <dbReference type="EMBL" id="QDL35594.1"/>
    </source>
</evidence>
<evidence type="ECO:0000313" key="9">
    <source>
        <dbReference type="Proteomes" id="UP000317572"/>
    </source>
</evidence>
<evidence type="ECO:0000256" key="1">
    <source>
        <dbReference type="ARBA" id="ARBA00004141"/>
    </source>
</evidence>
<reference evidence="8 9" key="1">
    <citation type="submission" date="2018-11" db="EMBL/GenBank/DDBJ databases">
        <title>The first complete genome of Serratia liquefaciens isolated from metalophyte plant revel distinctness adaptive mechanisms in an extreme habitat.</title>
        <authorList>
            <person name="Caneschi W.L."/>
            <person name="Sanchez A.B."/>
            <person name="Felestrino E.B."/>
            <person name="Assis R.A.B."/>
            <person name="Lemes C.G.C."/>
            <person name="Cordeiro I.F."/>
            <person name="Fonseca N.P."/>
            <person name="Villa M."/>
            <person name="Vieira I.T."/>
            <person name="Moraes L.A."/>
            <person name="Kamino L.H.Y."/>
            <person name="do Carmo F."/>
            <person name="Garcia C.M."/>
            <person name="Almeida N.F."/>
            <person name="Silva R.S."/>
            <person name="Ferro J.A."/>
            <person name="Ferro M.I.T."/>
            <person name="Varani A.M."/>
            <person name="Ferreira R.M."/>
            <person name="dos Santos V.L."/>
            <person name="Silva U.C."/>
            <person name="Setubal J.C."/>
            <person name="Moreira L.M."/>
        </authorList>
    </citation>
    <scope>NUCLEOTIDE SEQUENCE [LARGE SCALE GENOMIC DNA]</scope>
    <source>
        <strain evidence="8 9">FG3</strain>
    </source>
</reference>
<feature type="transmembrane region" description="Helical" evidence="5">
    <location>
        <begin position="137"/>
        <end position="158"/>
    </location>
</feature>
<dbReference type="InterPro" id="IPR051533">
    <property type="entry name" value="WaaL-like"/>
</dbReference>